<dbReference type="InterPro" id="IPR002498">
    <property type="entry name" value="PInositol-4-P-4/5-kinase_core"/>
</dbReference>
<dbReference type="AlphaFoldDB" id="A0A9W6ZDK9"/>
<dbReference type="GO" id="GO:0046854">
    <property type="term" value="P:phosphatidylinositol phosphate biosynthetic process"/>
    <property type="evidence" value="ECO:0007669"/>
    <property type="project" value="TreeGrafter"/>
</dbReference>
<accession>A0A9W6ZDK9</accession>
<dbReference type="PANTHER" id="PTHR23086:SF8">
    <property type="entry name" value="PHOSPHATIDYLINOSITOL 5-PHOSPHATE 4-KINASE, ISOFORM A"/>
    <property type="match status" value="1"/>
</dbReference>
<protein>
    <recommendedName>
        <fullName evidence="3">PIPK domain-containing protein</fullName>
    </recommendedName>
</protein>
<dbReference type="InterPro" id="IPR027483">
    <property type="entry name" value="PInositol-4-P-4/5-kinase_C_sf"/>
</dbReference>
<dbReference type="OrthoDB" id="2129491at2759"/>
<comment type="caution">
    <text evidence="4">The sequence shown here is derived from an EMBL/GenBank/DDBJ whole genome shotgun (WGS) entry which is preliminary data.</text>
</comment>
<dbReference type="Pfam" id="PF01504">
    <property type="entry name" value="PIP5K"/>
    <property type="match status" value="2"/>
</dbReference>
<reference evidence="4" key="1">
    <citation type="submission" date="2022-07" db="EMBL/GenBank/DDBJ databases">
        <title>Genome analysis of Parmales, a sister group of diatoms, reveals the evolutionary specialization of diatoms from phago-mixotrophs to photoautotrophs.</title>
        <authorList>
            <person name="Ban H."/>
            <person name="Sato S."/>
            <person name="Yoshikawa S."/>
            <person name="Kazumasa Y."/>
            <person name="Nakamura Y."/>
            <person name="Ichinomiya M."/>
            <person name="Saitoh K."/>
            <person name="Sato N."/>
            <person name="Blanc-Mathieu R."/>
            <person name="Endo H."/>
            <person name="Kuwata A."/>
            <person name="Ogata H."/>
        </authorList>
    </citation>
    <scope>NUCLEOTIDE SEQUENCE</scope>
</reference>
<name>A0A9W6ZDK9_9STRA</name>
<keyword evidence="1" id="KW-0547">Nucleotide-binding</keyword>
<evidence type="ECO:0000313" key="4">
    <source>
        <dbReference type="EMBL" id="GMH48175.1"/>
    </source>
</evidence>
<dbReference type="PROSITE" id="PS51455">
    <property type="entry name" value="PIPK"/>
    <property type="match status" value="1"/>
</dbReference>
<dbReference type="SMART" id="SM00330">
    <property type="entry name" value="PIPKc"/>
    <property type="match status" value="1"/>
</dbReference>
<keyword evidence="1" id="KW-0808">Transferase</keyword>
<dbReference type="InterPro" id="IPR027484">
    <property type="entry name" value="PInositol-4-P-5-kinase_N"/>
</dbReference>
<sequence>MLLALDASTSLVLSDLQLAVSLPNTEPETSRLMKYRGSINKLSKLAFAQEEAIPNDDIPFVKSVEETLVQPESVQSNVMALLTLLTTDYNPDSKVMSGVVSKFNGENVPQSGPQSGPQGGKGVGYLRALGDVGKRVERGDWGNVFGGVGFQEGIYGKHHGAGAKRVGSEEGRSENVDTRAGKVDAILKTELDLLQTLHRSKYLLNLITECKTLTRKCKQYAQLSKNNDRDEGVARTWKELLICYRWCKEMSSFSNFDKDLRNPVSPSRINPNTMFDELNPQTPAGQALKANKDIKYTRFDKFGNKVMKKRVKVKNFTKDIKKSKRRRRSNIKGKKIDGKHEQYTLSLGMMLGIRCCVGKSEQLTSGNRDTVKLNFTDFMQVDKFVFPPCGNSRGPNVTPPHQLAHTFKFKAYAPKIFAKIRTMFGVEPAHFMLSICGEYNFIEFISNAKSGQFFFYSHDGRYMIKTQTESESKFLRRIMPHYYQYLVKNPNSTLTHFYGMYRVKMNHLRRNMHFVIMKSVFNTDKRIDKVWDLKEGKISRSDTPLRRNRRQEGTTFDFAGEGSDRSIGNEGVGGIASTPTAARRQISHEPLRNVPEDEILVENNSGRESEDDGTVYETEDESEFEGYGSEEEMSGNESFEDSKSDGGPSPMKPAKLASALHRVGTTMTEDEKEAVNAMKDGVHTAPNPWTSRADGGMESDNRQEIYFCGVIDILQQYNTRKRAETFFKGFAANNKQISCVHPEWYGDRFLQFMDNAFE</sequence>
<dbReference type="GO" id="GO:0016308">
    <property type="term" value="F:1-phosphatidylinositol-4-phosphate 5-kinase activity"/>
    <property type="evidence" value="ECO:0007669"/>
    <property type="project" value="TreeGrafter"/>
</dbReference>
<proteinExistence type="predicted"/>
<dbReference type="PANTHER" id="PTHR23086">
    <property type="entry name" value="PHOSPHATIDYLINOSITOL-4-PHOSPHATE 5-KINASE"/>
    <property type="match status" value="1"/>
</dbReference>
<dbReference type="EMBL" id="BRXZ01001862">
    <property type="protein sequence ID" value="GMH48175.1"/>
    <property type="molecule type" value="Genomic_DNA"/>
</dbReference>
<dbReference type="CDD" id="cd00139">
    <property type="entry name" value="PIPKc"/>
    <property type="match status" value="1"/>
</dbReference>
<feature type="compositionally biased region" description="Acidic residues" evidence="2">
    <location>
        <begin position="609"/>
        <end position="634"/>
    </location>
</feature>
<keyword evidence="1" id="KW-0067">ATP-binding</keyword>
<gene>
    <name evidence="4" type="ORF">TrRE_jg5830</name>
</gene>
<evidence type="ECO:0000259" key="3">
    <source>
        <dbReference type="PROSITE" id="PS51455"/>
    </source>
</evidence>
<feature type="region of interest" description="Disordered" evidence="2">
    <location>
        <begin position="542"/>
        <end position="654"/>
    </location>
</feature>
<dbReference type="InterPro" id="IPR023610">
    <property type="entry name" value="PInositol-4/5-P-5/4-kinase"/>
</dbReference>
<feature type="domain" description="PIPK" evidence="3">
    <location>
        <begin position="339"/>
        <end position="757"/>
    </location>
</feature>
<dbReference type="Proteomes" id="UP001165082">
    <property type="component" value="Unassembled WGS sequence"/>
</dbReference>
<dbReference type="SUPFAM" id="SSF56104">
    <property type="entry name" value="SAICAR synthase-like"/>
    <property type="match status" value="2"/>
</dbReference>
<feature type="compositionally biased region" description="Basic and acidic residues" evidence="2">
    <location>
        <begin position="586"/>
        <end position="595"/>
    </location>
</feature>
<evidence type="ECO:0000256" key="1">
    <source>
        <dbReference type="PROSITE-ProRule" id="PRU00781"/>
    </source>
</evidence>
<dbReference type="Gene3D" id="3.30.800.10">
    <property type="entry name" value="Phosphatidylinositol Phosphate Kinase II Beta"/>
    <property type="match status" value="1"/>
</dbReference>
<evidence type="ECO:0000313" key="5">
    <source>
        <dbReference type="Proteomes" id="UP001165082"/>
    </source>
</evidence>
<dbReference type="GO" id="GO:0005524">
    <property type="term" value="F:ATP binding"/>
    <property type="evidence" value="ECO:0007669"/>
    <property type="project" value="UniProtKB-UniRule"/>
</dbReference>
<keyword evidence="5" id="KW-1185">Reference proteome</keyword>
<dbReference type="GO" id="GO:0005886">
    <property type="term" value="C:plasma membrane"/>
    <property type="evidence" value="ECO:0007669"/>
    <property type="project" value="TreeGrafter"/>
</dbReference>
<keyword evidence="1" id="KW-0418">Kinase</keyword>
<organism evidence="4 5">
    <name type="scientific">Triparma retinervis</name>
    <dbReference type="NCBI Taxonomy" id="2557542"/>
    <lineage>
        <taxon>Eukaryota</taxon>
        <taxon>Sar</taxon>
        <taxon>Stramenopiles</taxon>
        <taxon>Ochrophyta</taxon>
        <taxon>Bolidophyceae</taxon>
        <taxon>Parmales</taxon>
        <taxon>Triparmaceae</taxon>
        <taxon>Triparma</taxon>
    </lineage>
</organism>
<evidence type="ECO:0000256" key="2">
    <source>
        <dbReference type="SAM" id="MobiDB-lite"/>
    </source>
</evidence>
<dbReference type="Gene3D" id="3.30.810.10">
    <property type="entry name" value="2-Layer Sandwich"/>
    <property type="match status" value="1"/>
</dbReference>